<evidence type="ECO:0000313" key="1">
    <source>
        <dbReference type="EMBL" id="MBX20664.1"/>
    </source>
</evidence>
<protein>
    <submittedName>
        <fullName evidence="1">Uncharacterized protein</fullName>
    </submittedName>
</protein>
<accession>A0A2P2LRT2</accession>
<dbReference type="EMBL" id="GGEC01040180">
    <property type="protein sequence ID" value="MBX20664.1"/>
    <property type="molecule type" value="Transcribed_RNA"/>
</dbReference>
<reference evidence="1" key="1">
    <citation type="submission" date="2018-02" db="EMBL/GenBank/DDBJ databases">
        <title>Rhizophora mucronata_Transcriptome.</title>
        <authorList>
            <person name="Meera S.P."/>
            <person name="Sreeshan A."/>
            <person name="Augustine A."/>
        </authorList>
    </citation>
    <scope>NUCLEOTIDE SEQUENCE</scope>
    <source>
        <tissue evidence="1">Leaf</tissue>
    </source>
</reference>
<name>A0A2P2LRT2_RHIMU</name>
<organism evidence="1">
    <name type="scientific">Rhizophora mucronata</name>
    <name type="common">Asiatic mangrove</name>
    <dbReference type="NCBI Taxonomy" id="61149"/>
    <lineage>
        <taxon>Eukaryota</taxon>
        <taxon>Viridiplantae</taxon>
        <taxon>Streptophyta</taxon>
        <taxon>Embryophyta</taxon>
        <taxon>Tracheophyta</taxon>
        <taxon>Spermatophyta</taxon>
        <taxon>Magnoliopsida</taxon>
        <taxon>eudicotyledons</taxon>
        <taxon>Gunneridae</taxon>
        <taxon>Pentapetalae</taxon>
        <taxon>rosids</taxon>
        <taxon>fabids</taxon>
        <taxon>Malpighiales</taxon>
        <taxon>Rhizophoraceae</taxon>
        <taxon>Rhizophora</taxon>
    </lineage>
</organism>
<sequence>MRLKLKLSPSCKVREEYILTCWGSALNPKSETFNFPKESRRRFSGYKRKR</sequence>
<dbReference type="AlphaFoldDB" id="A0A2P2LRT2"/>
<proteinExistence type="predicted"/>